<sequence>MPSTKQFKRTNVVTFLKLSVAVFLGVSLPAAVVLQLLLLRARESLLYVWSPWEEWMDNKMHRFPTNPNITYAEIKDDKDYPEWNPSHLVELLESTTTICRRLKNIGGELKCKDCQTCKIDGNKYVCFDDDVRPIPKNCLIYSFGVGGDTSWDEAMVELNCSVYAFDMTTIWDNTMFMENFHFLDIQLSHENTDSKLNLTSGDDPSKKPLVVDIFMRSLETIRDFLGHQHRIIDILKMDIEYSEWHIFEDIFSCPEKAKILDDVKQIALEVS</sequence>
<comment type="caution">
    <text evidence="3">The sequence shown here is derived from an EMBL/GenBank/DDBJ whole genome shotgun (WGS) entry which is preliminary data.</text>
</comment>
<dbReference type="EMBL" id="JAXCGZ010017145">
    <property type="protein sequence ID" value="KAK7068720.1"/>
    <property type="molecule type" value="Genomic_DNA"/>
</dbReference>
<name>A0AAN8WYK6_HALRR</name>
<gene>
    <name evidence="3" type="ORF">SK128_010642</name>
</gene>
<dbReference type="PANTHER" id="PTHR32026:SF10">
    <property type="entry name" value="METHYLTRANSFERASE-LIKE PROTEIN 24-RELATED"/>
    <property type="match status" value="1"/>
</dbReference>
<feature type="domain" description="Methyltransferase" evidence="2">
    <location>
        <begin position="103"/>
        <end position="265"/>
    </location>
</feature>
<feature type="transmembrane region" description="Helical" evidence="1">
    <location>
        <begin position="20"/>
        <end position="39"/>
    </location>
</feature>
<keyword evidence="1" id="KW-1133">Transmembrane helix</keyword>
<organism evidence="3 4">
    <name type="scientific">Halocaridina rubra</name>
    <name type="common">Hawaiian red shrimp</name>
    <dbReference type="NCBI Taxonomy" id="373956"/>
    <lineage>
        <taxon>Eukaryota</taxon>
        <taxon>Metazoa</taxon>
        <taxon>Ecdysozoa</taxon>
        <taxon>Arthropoda</taxon>
        <taxon>Crustacea</taxon>
        <taxon>Multicrustacea</taxon>
        <taxon>Malacostraca</taxon>
        <taxon>Eumalacostraca</taxon>
        <taxon>Eucarida</taxon>
        <taxon>Decapoda</taxon>
        <taxon>Pleocyemata</taxon>
        <taxon>Caridea</taxon>
        <taxon>Atyoidea</taxon>
        <taxon>Atyidae</taxon>
        <taxon>Halocaridina</taxon>
    </lineage>
</organism>
<keyword evidence="1" id="KW-0472">Membrane</keyword>
<dbReference type="InterPro" id="IPR026913">
    <property type="entry name" value="METTL24"/>
</dbReference>
<reference evidence="3 4" key="1">
    <citation type="submission" date="2023-11" db="EMBL/GenBank/DDBJ databases">
        <title>Halocaridina rubra genome assembly.</title>
        <authorList>
            <person name="Smith C."/>
        </authorList>
    </citation>
    <scope>NUCLEOTIDE SEQUENCE [LARGE SCALE GENOMIC DNA]</scope>
    <source>
        <strain evidence="3">EP-1</strain>
        <tissue evidence="3">Whole</tissue>
    </source>
</reference>
<proteinExistence type="predicted"/>
<dbReference type="InterPro" id="IPR025714">
    <property type="entry name" value="Methyltranfer_dom"/>
</dbReference>
<dbReference type="Proteomes" id="UP001381693">
    <property type="component" value="Unassembled WGS sequence"/>
</dbReference>
<evidence type="ECO:0000313" key="3">
    <source>
        <dbReference type="EMBL" id="KAK7068720.1"/>
    </source>
</evidence>
<evidence type="ECO:0000256" key="1">
    <source>
        <dbReference type="SAM" id="Phobius"/>
    </source>
</evidence>
<keyword evidence="4" id="KW-1185">Reference proteome</keyword>
<evidence type="ECO:0000259" key="2">
    <source>
        <dbReference type="Pfam" id="PF13383"/>
    </source>
</evidence>
<protein>
    <recommendedName>
        <fullName evidence="2">Methyltransferase domain-containing protein</fullName>
    </recommendedName>
</protein>
<keyword evidence="1" id="KW-0812">Transmembrane</keyword>
<dbReference type="PANTHER" id="PTHR32026">
    <property type="entry name" value="METHYLTRANSFERASE-LIKE PROTEIN 24"/>
    <property type="match status" value="1"/>
</dbReference>
<accession>A0AAN8WYK6</accession>
<dbReference type="Pfam" id="PF13383">
    <property type="entry name" value="Methyltransf_22"/>
    <property type="match status" value="1"/>
</dbReference>
<evidence type="ECO:0000313" key="4">
    <source>
        <dbReference type="Proteomes" id="UP001381693"/>
    </source>
</evidence>
<dbReference type="AlphaFoldDB" id="A0AAN8WYK6"/>